<feature type="domain" description="HTH luxR-type" evidence="4">
    <location>
        <begin position="155"/>
        <end position="220"/>
    </location>
</feature>
<feature type="modified residue" description="4-aspartylphosphate" evidence="3">
    <location>
        <position position="56"/>
    </location>
</feature>
<comment type="caution">
    <text evidence="6">The sequence shown here is derived from an EMBL/GenBank/DDBJ whole genome shotgun (WGS) entry which is preliminary data.</text>
</comment>
<evidence type="ECO:0000256" key="1">
    <source>
        <dbReference type="ARBA" id="ARBA00022553"/>
    </source>
</evidence>
<gene>
    <name evidence="6" type="ORF">ACFQ45_13280</name>
</gene>
<dbReference type="CDD" id="cd17535">
    <property type="entry name" value="REC_NarL-like"/>
    <property type="match status" value="1"/>
</dbReference>
<dbReference type="InterPro" id="IPR001789">
    <property type="entry name" value="Sig_transdc_resp-reg_receiver"/>
</dbReference>
<feature type="domain" description="Response regulatory" evidence="5">
    <location>
        <begin position="5"/>
        <end position="123"/>
    </location>
</feature>
<dbReference type="SUPFAM" id="SSF52172">
    <property type="entry name" value="CheY-like"/>
    <property type="match status" value="1"/>
</dbReference>
<evidence type="ECO:0000313" key="6">
    <source>
        <dbReference type="EMBL" id="MFD1384345.1"/>
    </source>
</evidence>
<dbReference type="CDD" id="cd06170">
    <property type="entry name" value="LuxR_C_like"/>
    <property type="match status" value="1"/>
</dbReference>
<dbReference type="RefSeq" id="WP_377368472.1">
    <property type="nucleotide sequence ID" value="NZ_JBHTMN010000014.1"/>
</dbReference>
<dbReference type="InterPro" id="IPR016032">
    <property type="entry name" value="Sig_transdc_resp-reg_C-effctor"/>
</dbReference>
<dbReference type="Pfam" id="PF00072">
    <property type="entry name" value="Response_reg"/>
    <property type="match status" value="1"/>
</dbReference>
<dbReference type="PRINTS" id="PR00038">
    <property type="entry name" value="HTHLUXR"/>
</dbReference>
<dbReference type="PANTHER" id="PTHR43214">
    <property type="entry name" value="TWO-COMPONENT RESPONSE REGULATOR"/>
    <property type="match status" value="1"/>
</dbReference>
<dbReference type="EMBL" id="JBHTMN010000014">
    <property type="protein sequence ID" value="MFD1384345.1"/>
    <property type="molecule type" value="Genomic_DNA"/>
</dbReference>
<dbReference type="InterPro" id="IPR039420">
    <property type="entry name" value="WalR-like"/>
</dbReference>
<evidence type="ECO:0000313" key="7">
    <source>
        <dbReference type="Proteomes" id="UP001597059"/>
    </source>
</evidence>
<dbReference type="InterPro" id="IPR000792">
    <property type="entry name" value="Tscrpt_reg_LuxR_C"/>
</dbReference>
<protein>
    <submittedName>
        <fullName evidence="6">Response regulator</fullName>
    </submittedName>
</protein>
<dbReference type="SMART" id="SM00448">
    <property type="entry name" value="REC"/>
    <property type="match status" value="1"/>
</dbReference>
<dbReference type="PANTHER" id="PTHR43214:SF17">
    <property type="entry name" value="TRANSCRIPTIONAL REGULATORY PROTEIN RCSB"/>
    <property type="match status" value="1"/>
</dbReference>
<dbReference type="PROSITE" id="PS50110">
    <property type="entry name" value="RESPONSE_REGULATORY"/>
    <property type="match status" value="1"/>
</dbReference>
<dbReference type="SUPFAM" id="SSF46894">
    <property type="entry name" value="C-terminal effector domain of the bipartite response regulators"/>
    <property type="match status" value="1"/>
</dbReference>
<keyword evidence="7" id="KW-1185">Reference proteome</keyword>
<dbReference type="InterPro" id="IPR011006">
    <property type="entry name" value="CheY-like_superfamily"/>
</dbReference>
<keyword evidence="1 3" id="KW-0597">Phosphoprotein</keyword>
<evidence type="ECO:0000259" key="5">
    <source>
        <dbReference type="PROSITE" id="PS50110"/>
    </source>
</evidence>
<evidence type="ECO:0000259" key="4">
    <source>
        <dbReference type="PROSITE" id="PS50043"/>
    </source>
</evidence>
<dbReference type="Pfam" id="PF00196">
    <property type="entry name" value="GerE"/>
    <property type="match status" value="1"/>
</dbReference>
<dbReference type="Proteomes" id="UP001597059">
    <property type="component" value="Unassembled WGS sequence"/>
</dbReference>
<dbReference type="Gene3D" id="3.40.50.2300">
    <property type="match status" value="1"/>
</dbReference>
<evidence type="ECO:0000256" key="2">
    <source>
        <dbReference type="ARBA" id="ARBA00023125"/>
    </source>
</evidence>
<organism evidence="6 7">
    <name type="scientific">Rhodanobacter aciditrophus</name>
    <dbReference type="NCBI Taxonomy" id="1623218"/>
    <lineage>
        <taxon>Bacteria</taxon>
        <taxon>Pseudomonadati</taxon>
        <taxon>Pseudomonadota</taxon>
        <taxon>Gammaproteobacteria</taxon>
        <taxon>Lysobacterales</taxon>
        <taxon>Rhodanobacteraceae</taxon>
        <taxon>Rhodanobacter</taxon>
    </lineage>
</organism>
<name>A0ABW4B4R0_9GAMM</name>
<dbReference type="PROSITE" id="PS50043">
    <property type="entry name" value="HTH_LUXR_2"/>
    <property type="match status" value="1"/>
</dbReference>
<evidence type="ECO:0000256" key="3">
    <source>
        <dbReference type="PROSITE-ProRule" id="PRU00169"/>
    </source>
</evidence>
<reference evidence="7" key="1">
    <citation type="journal article" date="2019" name="Int. J. Syst. Evol. Microbiol.">
        <title>The Global Catalogue of Microorganisms (GCM) 10K type strain sequencing project: providing services to taxonomists for standard genome sequencing and annotation.</title>
        <authorList>
            <consortium name="The Broad Institute Genomics Platform"/>
            <consortium name="The Broad Institute Genome Sequencing Center for Infectious Disease"/>
            <person name="Wu L."/>
            <person name="Ma J."/>
        </authorList>
    </citation>
    <scope>NUCLEOTIDE SEQUENCE [LARGE SCALE GENOMIC DNA]</scope>
    <source>
        <strain evidence="7">JCM 30774</strain>
    </source>
</reference>
<dbReference type="InterPro" id="IPR058245">
    <property type="entry name" value="NreC/VraR/RcsB-like_REC"/>
</dbReference>
<keyword evidence="2" id="KW-0238">DNA-binding</keyword>
<dbReference type="SMART" id="SM00421">
    <property type="entry name" value="HTH_LUXR"/>
    <property type="match status" value="1"/>
</dbReference>
<proteinExistence type="predicted"/>
<sequence length="224" mass="24942">MKPIRVALLDDHEVVRQGLIHYLNKFPDIEIVGDFESSHELMQAAGSTSIDVLLLDFVLGHKELDGVSLIRSFRTRFPNCRILVLSAHDTLANVSLILRVGAHGFISKNEGLSNFPKAIRQVASNVTYLSSEMSYKLSETNYKNKLSSKGSYDNAHPLLSTLSAREQEVIRCFLTGMTISEIAAKFNRSVKTISTQKNSAFRKLGVSSNNGLFKVMKRAKQVKP</sequence>
<accession>A0ABW4B4R0</accession>